<evidence type="ECO:0000313" key="2">
    <source>
        <dbReference type="Proteomes" id="UP000030451"/>
    </source>
</evidence>
<proteinExistence type="predicted"/>
<protein>
    <submittedName>
        <fullName evidence="1">MSHA biogenesis protein MshF</fullName>
    </submittedName>
</protein>
<dbReference type="STRING" id="379097.SE23_10170"/>
<sequence>MRSKGNAILMLRRMRFSAWLLVVMVLTASFMSAFQKVEIEANDSAFLVASKRIIERASFYKQKWLLQQQPSHLEIDSELLTLSQNGWVLPINEAGDIDCDYWLKVLYPDKQILESLPINIHNHSDGSHYRCDYDYGMNRHVVIDLNYKHFSAKIVLVAE</sequence>
<evidence type="ECO:0000313" key="1">
    <source>
        <dbReference type="EMBL" id="KGY07979.1"/>
    </source>
</evidence>
<dbReference type="OrthoDB" id="5918883at2"/>
<accession>A0A0A5HWU9</accession>
<comment type="caution">
    <text evidence="1">The sequence shown here is derived from an EMBL/GenBank/DDBJ whole genome shotgun (WGS) entry which is preliminary data.</text>
</comment>
<organism evidence="1 2">
    <name type="scientific">Photobacterium sp. (strain ATCC 43367)</name>
    <dbReference type="NCBI Taxonomy" id="379097"/>
    <lineage>
        <taxon>Bacteria</taxon>
        <taxon>Pseudomonadati</taxon>
        <taxon>Pseudomonadota</taxon>
        <taxon>Gammaproteobacteria</taxon>
        <taxon>Vibrionales</taxon>
        <taxon>Vibrionaceae</taxon>
        <taxon>Vibrio</taxon>
        <taxon>Vibrio oreintalis group</taxon>
    </lineage>
</organism>
<dbReference type="AlphaFoldDB" id="A0A0A5HWU9"/>
<dbReference type="EMBL" id="JRWP01000035">
    <property type="protein sequence ID" value="KGY07979.1"/>
    <property type="molecule type" value="Genomic_DNA"/>
</dbReference>
<dbReference type="Proteomes" id="UP000030451">
    <property type="component" value="Unassembled WGS sequence"/>
</dbReference>
<name>A0A0A5HWU9_PHOS4</name>
<dbReference type="RefSeq" id="WP_038140426.1">
    <property type="nucleotide sequence ID" value="NZ_JAVHXG010000089.1"/>
</dbReference>
<gene>
    <name evidence="1" type="ORF">NM06_14385</name>
</gene>
<reference evidence="1 2" key="1">
    <citation type="submission" date="2014-10" db="EMBL/GenBank/DDBJ databases">
        <title>Genome sequencing of Vibrio sinaloensis T08.</title>
        <authorList>
            <person name="Chan K.-G."/>
            <person name="Mohamad N.I."/>
        </authorList>
    </citation>
    <scope>NUCLEOTIDE SEQUENCE [LARGE SCALE GENOMIC DNA]</scope>
    <source>
        <strain evidence="1 2">T08</strain>
    </source>
</reference>